<accession>A0A094Q2E8</accession>
<dbReference type="InterPro" id="IPR027417">
    <property type="entry name" value="P-loop_NTPase"/>
</dbReference>
<evidence type="ECO:0000256" key="3">
    <source>
        <dbReference type="ARBA" id="ARBA00022679"/>
    </source>
</evidence>
<feature type="domain" description="DNA polymerase III delta N-terminal" evidence="9">
    <location>
        <begin position="5"/>
        <end position="117"/>
    </location>
</feature>
<protein>
    <recommendedName>
        <fullName evidence="2">DNA polymerase III subunit delta</fullName>
        <ecNumber evidence="1">2.7.7.7</ecNumber>
    </recommendedName>
</protein>
<dbReference type="AlphaFoldDB" id="A0A094Q2E8"/>
<evidence type="ECO:0000259" key="9">
    <source>
        <dbReference type="Pfam" id="PF06144"/>
    </source>
</evidence>
<evidence type="ECO:0000256" key="2">
    <source>
        <dbReference type="ARBA" id="ARBA00017703"/>
    </source>
</evidence>
<name>A0A094Q2E8_9ZZZZ</name>
<dbReference type="EMBL" id="JNSK01000027">
    <property type="protein sequence ID" value="KGA18300.1"/>
    <property type="molecule type" value="Genomic_DNA"/>
</dbReference>
<evidence type="ECO:0000259" key="10">
    <source>
        <dbReference type="Pfam" id="PF21694"/>
    </source>
</evidence>
<dbReference type="EC" id="2.7.7.7" evidence="1"/>
<feature type="domain" description="DNA polymerase III delta subunit-like C-terminal" evidence="10">
    <location>
        <begin position="192"/>
        <end position="307"/>
    </location>
</feature>
<dbReference type="InterPro" id="IPR048466">
    <property type="entry name" value="DNA_pol3_delta-like_C"/>
</dbReference>
<comment type="caution">
    <text evidence="11">The sequence shown here is derived from an EMBL/GenBank/DDBJ whole genome shotgun (WGS) entry which is preliminary data.</text>
</comment>
<dbReference type="PANTHER" id="PTHR34388:SF1">
    <property type="entry name" value="DNA POLYMERASE III SUBUNIT DELTA"/>
    <property type="match status" value="1"/>
</dbReference>
<dbReference type="GO" id="GO:0006261">
    <property type="term" value="P:DNA-templated DNA replication"/>
    <property type="evidence" value="ECO:0007669"/>
    <property type="project" value="TreeGrafter"/>
</dbReference>
<reference evidence="11" key="1">
    <citation type="submission" date="2014-05" db="EMBL/GenBank/DDBJ databases">
        <title>Key roles for freshwater Actinobacteria revealed by deep metagenomic sequencing.</title>
        <authorList>
            <person name="Ghai R."/>
            <person name="Mizuno C.M."/>
            <person name="Picazo A."/>
            <person name="Camacho A."/>
            <person name="Rodriguez-Valera F."/>
        </authorList>
    </citation>
    <scope>NUCLEOTIDE SEQUENCE</scope>
</reference>
<dbReference type="GO" id="GO:0003677">
    <property type="term" value="F:DNA binding"/>
    <property type="evidence" value="ECO:0007669"/>
    <property type="project" value="InterPro"/>
</dbReference>
<evidence type="ECO:0000313" key="11">
    <source>
        <dbReference type="EMBL" id="KGA18300.1"/>
    </source>
</evidence>
<dbReference type="Gene3D" id="1.20.272.10">
    <property type="match status" value="1"/>
</dbReference>
<dbReference type="PANTHER" id="PTHR34388">
    <property type="entry name" value="DNA POLYMERASE III SUBUNIT DELTA"/>
    <property type="match status" value="1"/>
</dbReference>
<dbReference type="Pfam" id="PF21694">
    <property type="entry name" value="DNA_pol3_delta_C"/>
    <property type="match status" value="1"/>
</dbReference>
<dbReference type="SUPFAM" id="SSF52540">
    <property type="entry name" value="P-loop containing nucleoside triphosphate hydrolases"/>
    <property type="match status" value="1"/>
</dbReference>
<dbReference type="NCBIfam" id="TIGR01128">
    <property type="entry name" value="holA"/>
    <property type="match status" value="1"/>
</dbReference>
<organism evidence="11">
    <name type="scientific">freshwater metagenome</name>
    <dbReference type="NCBI Taxonomy" id="449393"/>
    <lineage>
        <taxon>unclassified sequences</taxon>
        <taxon>metagenomes</taxon>
        <taxon>ecological metagenomes</taxon>
    </lineage>
</organism>
<evidence type="ECO:0000256" key="4">
    <source>
        <dbReference type="ARBA" id="ARBA00022695"/>
    </source>
</evidence>
<proteinExistence type="inferred from homology"/>
<sequence length="320" mass="33706">MDSLYLILGSEGALADSALLKLTTQLKEESAELTTLFASEVIVGDIADALAPSLFSERRALVIKELQDLAEESRDEITRYLDNVDPTTTVIFMHKGGVKGKTLLDAIKKAKATIIACEPLKKESEKQEFVRNLFLDLGRKASPAAVTALVNAVGGDLRELSAACSQIVSDAPAGTIDEAHVEKFHQGRIETTGFDVADIALEGNLAQALITLRGAIATGTDPVMITSALASAIRGLAKVSGANRNIKSFELAGSLAMAPWQIDKARRQLAGWTPKGLTAAVAAVAQADADVKGAASDPIYALEKAISEIATARNGRPISV</sequence>
<comment type="catalytic activity">
    <reaction evidence="8">
        <text>DNA(n) + a 2'-deoxyribonucleoside 5'-triphosphate = DNA(n+1) + diphosphate</text>
        <dbReference type="Rhea" id="RHEA:22508"/>
        <dbReference type="Rhea" id="RHEA-COMP:17339"/>
        <dbReference type="Rhea" id="RHEA-COMP:17340"/>
        <dbReference type="ChEBI" id="CHEBI:33019"/>
        <dbReference type="ChEBI" id="CHEBI:61560"/>
        <dbReference type="ChEBI" id="CHEBI:173112"/>
        <dbReference type="EC" id="2.7.7.7"/>
    </reaction>
</comment>
<keyword evidence="6" id="KW-0239">DNA-directed DNA polymerase</keyword>
<evidence type="ECO:0000256" key="7">
    <source>
        <dbReference type="ARBA" id="ARBA00034754"/>
    </source>
</evidence>
<dbReference type="Gene3D" id="3.40.50.300">
    <property type="entry name" value="P-loop containing nucleotide triphosphate hydrolases"/>
    <property type="match status" value="1"/>
</dbReference>
<comment type="similarity">
    <text evidence="7">Belongs to the DNA polymerase HolA subunit family.</text>
</comment>
<gene>
    <name evidence="11" type="ORF">GM50_9175</name>
</gene>
<dbReference type="GO" id="GO:0003887">
    <property type="term" value="F:DNA-directed DNA polymerase activity"/>
    <property type="evidence" value="ECO:0007669"/>
    <property type="project" value="UniProtKB-KW"/>
</dbReference>
<evidence type="ECO:0000256" key="1">
    <source>
        <dbReference type="ARBA" id="ARBA00012417"/>
    </source>
</evidence>
<dbReference type="InterPro" id="IPR010372">
    <property type="entry name" value="DNA_pol3_delta_N"/>
</dbReference>
<dbReference type="InterPro" id="IPR005790">
    <property type="entry name" value="DNA_polIII_delta"/>
</dbReference>
<evidence type="ECO:0000256" key="5">
    <source>
        <dbReference type="ARBA" id="ARBA00022705"/>
    </source>
</evidence>
<keyword evidence="4" id="KW-0548">Nucleotidyltransferase</keyword>
<keyword evidence="5" id="KW-0235">DNA replication</keyword>
<dbReference type="Pfam" id="PF06144">
    <property type="entry name" value="DNA_pol3_delta"/>
    <property type="match status" value="1"/>
</dbReference>
<dbReference type="InterPro" id="IPR008921">
    <property type="entry name" value="DNA_pol3_clamp-load_cplx_C"/>
</dbReference>
<dbReference type="GO" id="GO:0009360">
    <property type="term" value="C:DNA polymerase III complex"/>
    <property type="evidence" value="ECO:0007669"/>
    <property type="project" value="InterPro"/>
</dbReference>
<keyword evidence="3" id="KW-0808">Transferase</keyword>
<dbReference type="SUPFAM" id="SSF48019">
    <property type="entry name" value="post-AAA+ oligomerization domain-like"/>
    <property type="match status" value="1"/>
</dbReference>
<evidence type="ECO:0000256" key="8">
    <source>
        <dbReference type="ARBA" id="ARBA00049244"/>
    </source>
</evidence>
<evidence type="ECO:0000256" key="6">
    <source>
        <dbReference type="ARBA" id="ARBA00022932"/>
    </source>
</evidence>